<organism evidence="1">
    <name type="scientific">freshwater metagenome</name>
    <dbReference type="NCBI Taxonomy" id="449393"/>
    <lineage>
        <taxon>unclassified sequences</taxon>
        <taxon>metagenomes</taxon>
        <taxon>ecological metagenomes</taxon>
    </lineage>
</organism>
<reference evidence="1" key="1">
    <citation type="submission" date="2020-05" db="EMBL/GenBank/DDBJ databases">
        <authorList>
            <person name="Chiriac C."/>
            <person name="Salcher M."/>
            <person name="Ghai R."/>
            <person name="Kavagutti S V."/>
        </authorList>
    </citation>
    <scope>NUCLEOTIDE SEQUENCE</scope>
</reference>
<protein>
    <submittedName>
        <fullName evidence="1">Unannotated protein</fullName>
    </submittedName>
</protein>
<sequence length="121" mass="12226">MKSGCSLSNASGGQIGSAAASASSQITSRPSVISNGVPAWRTTKIVSSESMWSSAPSTSLLIGVVLPLRAAPSTVISAFACENSIRSRTESTLKPPKTTLCGAPMRAQASIATTTSGIIGR</sequence>
<dbReference type="EMBL" id="CAESAN010000061">
    <property type="protein sequence ID" value="CAB4343754.1"/>
    <property type="molecule type" value="Genomic_DNA"/>
</dbReference>
<name>A0A6J5ZM70_9ZZZZ</name>
<proteinExistence type="predicted"/>
<evidence type="ECO:0000313" key="1">
    <source>
        <dbReference type="EMBL" id="CAB4343754.1"/>
    </source>
</evidence>
<accession>A0A6J5ZM70</accession>
<gene>
    <name evidence="1" type="ORF">UFOPK3547_00844</name>
</gene>
<dbReference type="AlphaFoldDB" id="A0A6J5ZM70"/>